<dbReference type="EnsemblPlants" id="Bo4g076660.1">
    <property type="protein sequence ID" value="Bo4g076660.1"/>
    <property type="gene ID" value="Bo4g076660"/>
</dbReference>
<reference evidence="1" key="2">
    <citation type="submission" date="2015-03" db="UniProtKB">
        <authorList>
            <consortium name="EnsemblPlants"/>
        </authorList>
    </citation>
    <scope>IDENTIFICATION</scope>
</reference>
<evidence type="ECO:0000313" key="1">
    <source>
        <dbReference type="EnsemblPlants" id="Bo4g076660.1"/>
    </source>
</evidence>
<dbReference type="Gramene" id="Bo4g076660.1">
    <property type="protein sequence ID" value="Bo4g076660.1"/>
    <property type="gene ID" value="Bo4g076660"/>
</dbReference>
<organism evidence="1 2">
    <name type="scientific">Brassica oleracea var. oleracea</name>
    <dbReference type="NCBI Taxonomy" id="109376"/>
    <lineage>
        <taxon>Eukaryota</taxon>
        <taxon>Viridiplantae</taxon>
        <taxon>Streptophyta</taxon>
        <taxon>Embryophyta</taxon>
        <taxon>Tracheophyta</taxon>
        <taxon>Spermatophyta</taxon>
        <taxon>Magnoliopsida</taxon>
        <taxon>eudicotyledons</taxon>
        <taxon>Gunneridae</taxon>
        <taxon>Pentapetalae</taxon>
        <taxon>rosids</taxon>
        <taxon>malvids</taxon>
        <taxon>Brassicales</taxon>
        <taxon>Brassicaceae</taxon>
        <taxon>Brassiceae</taxon>
        <taxon>Brassica</taxon>
    </lineage>
</organism>
<name>A0A0D3BUH5_BRAOL</name>
<accession>A0A0D3BUH5</accession>
<protein>
    <submittedName>
        <fullName evidence="1">Uncharacterized protein</fullName>
    </submittedName>
</protein>
<keyword evidence="2" id="KW-1185">Reference proteome</keyword>
<dbReference type="Proteomes" id="UP000032141">
    <property type="component" value="Chromosome C4"/>
</dbReference>
<evidence type="ECO:0000313" key="2">
    <source>
        <dbReference type="Proteomes" id="UP000032141"/>
    </source>
</evidence>
<dbReference type="AlphaFoldDB" id="A0A0D3BUH5"/>
<reference evidence="1 2" key="1">
    <citation type="journal article" date="2014" name="Genome Biol.">
        <title>Transcriptome and methylome profiling reveals relics of genome dominance in the mesopolyploid Brassica oleracea.</title>
        <authorList>
            <person name="Parkin I.A."/>
            <person name="Koh C."/>
            <person name="Tang H."/>
            <person name="Robinson S.J."/>
            <person name="Kagale S."/>
            <person name="Clarke W.E."/>
            <person name="Town C.D."/>
            <person name="Nixon J."/>
            <person name="Krishnakumar V."/>
            <person name="Bidwell S.L."/>
            <person name="Denoeud F."/>
            <person name="Belcram H."/>
            <person name="Links M.G."/>
            <person name="Just J."/>
            <person name="Clarke C."/>
            <person name="Bender T."/>
            <person name="Huebert T."/>
            <person name="Mason A.S."/>
            <person name="Pires J.C."/>
            <person name="Barker G."/>
            <person name="Moore J."/>
            <person name="Walley P.G."/>
            <person name="Manoli S."/>
            <person name="Batley J."/>
            <person name="Edwards D."/>
            <person name="Nelson M.N."/>
            <person name="Wang X."/>
            <person name="Paterson A.H."/>
            <person name="King G."/>
            <person name="Bancroft I."/>
            <person name="Chalhoub B."/>
            <person name="Sharpe A.G."/>
        </authorList>
    </citation>
    <scope>NUCLEOTIDE SEQUENCE</scope>
    <source>
        <strain evidence="1 2">cv. TO1000</strain>
    </source>
</reference>
<sequence>MLLLRFFQAAILDHLTPMMLQRLKLVNKDSRILGSYNDTNVLQTSYLFDNLVQDTAPAAN</sequence>
<dbReference type="HOGENOM" id="CLU_2944883_0_0_1"/>
<proteinExistence type="predicted"/>